<protein>
    <submittedName>
        <fullName evidence="2">Uncharacterized protein</fullName>
    </submittedName>
</protein>
<proteinExistence type="predicted"/>
<evidence type="ECO:0000313" key="2">
    <source>
        <dbReference type="EMBL" id="KAK1594486.1"/>
    </source>
</evidence>
<accession>A0AAD8V7B0</accession>
<evidence type="ECO:0000313" key="3">
    <source>
        <dbReference type="Proteomes" id="UP001231189"/>
    </source>
</evidence>
<comment type="caution">
    <text evidence="2">The sequence shown here is derived from an EMBL/GenBank/DDBJ whole genome shotgun (WGS) entry which is preliminary data.</text>
</comment>
<gene>
    <name evidence="2" type="ORF">QYE76_037764</name>
</gene>
<feature type="compositionally biased region" description="Low complexity" evidence="1">
    <location>
        <begin position="72"/>
        <end position="84"/>
    </location>
</feature>
<dbReference type="Proteomes" id="UP001231189">
    <property type="component" value="Unassembled WGS sequence"/>
</dbReference>
<keyword evidence="3" id="KW-1185">Reference proteome</keyword>
<dbReference type="AlphaFoldDB" id="A0AAD8V7B0"/>
<feature type="region of interest" description="Disordered" evidence="1">
    <location>
        <begin position="386"/>
        <end position="407"/>
    </location>
</feature>
<name>A0AAD8V7B0_LOLMU</name>
<dbReference type="EMBL" id="JAUUTY010000699">
    <property type="protein sequence ID" value="KAK1594486.1"/>
    <property type="molecule type" value="Genomic_DNA"/>
</dbReference>
<organism evidence="2 3">
    <name type="scientific">Lolium multiflorum</name>
    <name type="common">Italian ryegrass</name>
    <name type="synonym">Lolium perenne subsp. multiflorum</name>
    <dbReference type="NCBI Taxonomy" id="4521"/>
    <lineage>
        <taxon>Eukaryota</taxon>
        <taxon>Viridiplantae</taxon>
        <taxon>Streptophyta</taxon>
        <taxon>Embryophyta</taxon>
        <taxon>Tracheophyta</taxon>
        <taxon>Spermatophyta</taxon>
        <taxon>Magnoliopsida</taxon>
        <taxon>Liliopsida</taxon>
        <taxon>Poales</taxon>
        <taxon>Poaceae</taxon>
        <taxon>BOP clade</taxon>
        <taxon>Pooideae</taxon>
        <taxon>Poodae</taxon>
        <taxon>Poeae</taxon>
        <taxon>Poeae Chloroplast Group 2 (Poeae type)</taxon>
        <taxon>Loliodinae</taxon>
        <taxon>Loliinae</taxon>
        <taxon>Lolium</taxon>
    </lineage>
</organism>
<sequence length="438" mass="49502">MPWLSSTLTLATPSMSIVEEEADPGRPTRALDVLTMPVPSRMDMRGHALDTRRAATTRTPWPLSRRVERQHATTTPPDTRTAQTRARRRRERRRDPVDAATVMEATRPTAGARQYLPSPTIGAAPGAAAGARSFAVVYTFPEHTASHRGSPVPRMTVGHHWEAKLMGRGAHTRMEPYVQTETYDLENGGSLVFERDLYLVSERLERPPPKFHGVRIHDTPTGEQQWMITADLKGSSEPPISERILFSFKACNWPDGLAHALQEGLARVCGQHIAALRGSRFAYFARHDTMGEPMAPSSHPVLMIHVGHLDLMLHETRKDLERTRVHNQHAQMTVAHHAEAIRMLAKDRKLLRLQRAKKDATIRRLREKIRTLEVTVRTQQDQIQEMEEDGDDIQGGDDFLSDDNDFEDDEFTDEEDYAFLEPEEDGIITIDVDVDIEG</sequence>
<feature type="region of interest" description="Disordered" evidence="1">
    <location>
        <begin position="63"/>
        <end position="95"/>
    </location>
</feature>
<reference evidence="2" key="1">
    <citation type="submission" date="2023-07" db="EMBL/GenBank/DDBJ databases">
        <title>A chromosome-level genome assembly of Lolium multiflorum.</title>
        <authorList>
            <person name="Chen Y."/>
            <person name="Copetti D."/>
            <person name="Kolliker R."/>
            <person name="Studer B."/>
        </authorList>
    </citation>
    <scope>NUCLEOTIDE SEQUENCE</scope>
    <source>
        <strain evidence="2">02402/16</strain>
        <tissue evidence="2">Leaf</tissue>
    </source>
</reference>
<evidence type="ECO:0000256" key="1">
    <source>
        <dbReference type="SAM" id="MobiDB-lite"/>
    </source>
</evidence>